<accession>A0AAV4JAC4</accession>
<sequence>MCQGDITGCMKPFGDKVMVFPEESYLSGTGSPADGADAAGDSTVAVGGGGAVVYDAFALPDDTDIAADGGDYKDAGATGAESSF</sequence>
<dbReference type="EMBL" id="BMAT01010042">
    <property type="protein sequence ID" value="GFS18954.1"/>
    <property type="molecule type" value="Genomic_DNA"/>
</dbReference>
<organism evidence="1 2">
    <name type="scientific">Elysia marginata</name>
    <dbReference type="NCBI Taxonomy" id="1093978"/>
    <lineage>
        <taxon>Eukaryota</taxon>
        <taxon>Metazoa</taxon>
        <taxon>Spiralia</taxon>
        <taxon>Lophotrochozoa</taxon>
        <taxon>Mollusca</taxon>
        <taxon>Gastropoda</taxon>
        <taxon>Heterobranchia</taxon>
        <taxon>Euthyneura</taxon>
        <taxon>Panpulmonata</taxon>
        <taxon>Sacoglossa</taxon>
        <taxon>Placobranchoidea</taxon>
        <taxon>Plakobranchidae</taxon>
        <taxon>Elysia</taxon>
    </lineage>
</organism>
<protein>
    <submittedName>
        <fullName evidence="1">Uncharacterized protein</fullName>
    </submittedName>
</protein>
<name>A0AAV4JAC4_9GAST</name>
<gene>
    <name evidence="1" type="ORF">ElyMa_005019700</name>
</gene>
<proteinExistence type="predicted"/>
<dbReference type="AlphaFoldDB" id="A0AAV4JAC4"/>
<evidence type="ECO:0000313" key="1">
    <source>
        <dbReference type="EMBL" id="GFS18954.1"/>
    </source>
</evidence>
<dbReference type="Proteomes" id="UP000762676">
    <property type="component" value="Unassembled WGS sequence"/>
</dbReference>
<evidence type="ECO:0000313" key="2">
    <source>
        <dbReference type="Proteomes" id="UP000762676"/>
    </source>
</evidence>
<reference evidence="1 2" key="1">
    <citation type="journal article" date="2021" name="Elife">
        <title>Chloroplast acquisition without the gene transfer in kleptoplastic sea slugs, Plakobranchus ocellatus.</title>
        <authorList>
            <person name="Maeda T."/>
            <person name="Takahashi S."/>
            <person name="Yoshida T."/>
            <person name="Shimamura S."/>
            <person name="Takaki Y."/>
            <person name="Nagai Y."/>
            <person name="Toyoda A."/>
            <person name="Suzuki Y."/>
            <person name="Arimoto A."/>
            <person name="Ishii H."/>
            <person name="Satoh N."/>
            <person name="Nishiyama T."/>
            <person name="Hasebe M."/>
            <person name="Maruyama T."/>
            <person name="Minagawa J."/>
            <person name="Obokata J."/>
            <person name="Shigenobu S."/>
        </authorList>
    </citation>
    <scope>NUCLEOTIDE SEQUENCE [LARGE SCALE GENOMIC DNA]</scope>
</reference>
<keyword evidence="2" id="KW-1185">Reference proteome</keyword>
<comment type="caution">
    <text evidence="1">The sequence shown here is derived from an EMBL/GenBank/DDBJ whole genome shotgun (WGS) entry which is preliminary data.</text>
</comment>